<feature type="compositionally biased region" description="Low complexity" evidence="5">
    <location>
        <begin position="458"/>
        <end position="489"/>
    </location>
</feature>
<evidence type="ECO:0000256" key="2">
    <source>
        <dbReference type="ARBA" id="ARBA00008376"/>
    </source>
</evidence>
<dbReference type="GO" id="GO:0005737">
    <property type="term" value="C:cytoplasm"/>
    <property type="evidence" value="ECO:0007669"/>
    <property type="project" value="UniProtKB-SubCell"/>
</dbReference>
<organism evidence="6 7">
    <name type="scientific">Catenaria anguillulae PL171</name>
    <dbReference type="NCBI Taxonomy" id="765915"/>
    <lineage>
        <taxon>Eukaryota</taxon>
        <taxon>Fungi</taxon>
        <taxon>Fungi incertae sedis</taxon>
        <taxon>Blastocladiomycota</taxon>
        <taxon>Blastocladiomycetes</taxon>
        <taxon>Blastocladiales</taxon>
        <taxon>Catenariaceae</taxon>
        <taxon>Catenaria</taxon>
    </lineage>
</organism>
<dbReference type="PRINTS" id="PR00806">
    <property type="entry name" value="VINCULIN"/>
</dbReference>
<feature type="compositionally biased region" description="Pro residues" evidence="5">
    <location>
        <begin position="447"/>
        <end position="457"/>
    </location>
</feature>
<feature type="region of interest" description="Disordered" evidence="5">
    <location>
        <begin position="354"/>
        <end position="381"/>
    </location>
</feature>
<dbReference type="Pfam" id="PF01044">
    <property type="entry name" value="Vinculin"/>
    <property type="match status" value="1"/>
</dbReference>
<keyword evidence="3" id="KW-0963">Cytoplasm</keyword>
<dbReference type="SUPFAM" id="SSF47220">
    <property type="entry name" value="alpha-catenin/vinculin-like"/>
    <property type="match status" value="1"/>
</dbReference>
<feature type="compositionally biased region" description="Polar residues" evidence="5">
    <location>
        <begin position="360"/>
        <end position="379"/>
    </location>
</feature>
<dbReference type="AlphaFoldDB" id="A0A1Y2HHU0"/>
<comment type="subcellular location">
    <subcellularLocation>
        <location evidence="1">Cytoplasm</location>
    </subcellularLocation>
</comment>
<evidence type="ECO:0000256" key="5">
    <source>
        <dbReference type="SAM" id="MobiDB-lite"/>
    </source>
</evidence>
<dbReference type="GO" id="GO:0051015">
    <property type="term" value="F:actin filament binding"/>
    <property type="evidence" value="ECO:0007669"/>
    <property type="project" value="InterPro"/>
</dbReference>
<feature type="compositionally biased region" description="Pro residues" evidence="5">
    <location>
        <begin position="513"/>
        <end position="522"/>
    </location>
</feature>
<reference evidence="6 7" key="1">
    <citation type="submission" date="2016-07" db="EMBL/GenBank/DDBJ databases">
        <title>Pervasive Adenine N6-methylation of Active Genes in Fungi.</title>
        <authorList>
            <consortium name="DOE Joint Genome Institute"/>
            <person name="Mondo S.J."/>
            <person name="Dannebaum R.O."/>
            <person name="Kuo R.C."/>
            <person name="Labutti K."/>
            <person name="Haridas S."/>
            <person name="Kuo A."/>
            <person name="Salamov A."/>
            <person name="Ahrendt S.R."/>
            <person name="Lipzen A."/>
            <person name="Sullivan W."/>
            <person name="Andreopoulos W.B."/>
            <person name="Clum A."/>
            <person name="Lindquist E."/>
            <person name="Daum C."/>
            <person name="Ramamoorthy G.K."/>
            <person name="Gryganskyi A."/>
            <person name="Culley D."/>
            <person name="Magnuson J.K."/>
            <person name="James T.Y."/>
            <person name="O'Malley M.A."/>
            <person name="Stajich J.E."/>
            <person name="Spatafora J.W."/>
            <person name="Visel A."/>
            <person name="Grigoriev I.V."/>
        </authorList>
    </citation>
    <scope>NUCLEOTIDE SEQUENCE [LARGE SCALE GENOMIC DNA]</scope>
    <source>
        <strain evidence="6 7">PL171</strain>
    </source>
</reference>
<dbReference type="InterPro" id="IPR006077">
    <property type="entry name" value="Vinculin/catenin"/>
</dbReference>
<evidence type="ECO:0000313" key="6">
    <source>
        <dbReference type="EMBL" id="ORZ34136.1"/>
    </source>
</evidence>
<dbReference type="Proteomes" id="UP000193411">
    <property type="component" value="Unassembled WGS sequence"/>
</dbReference>
<evidence type="ECO:0000313" key="7">
    <source>
        <dbReference type="Proteomes" id="UP000193411"/>
    </source>
</evidence>
<name>A0A1Y2HHU0_9FUNG</name>
<keyword evidence="7" id="KW-1185">Reference proteome</keyword>
<dbReference type="STRING" id="765915.A0A1Y2HHU0"/>
<gene>
    <name evidence="6" type="ORF">BCR44DRAFT_255567</name>
</gene>
<dbReference type="InterPro" id="IPR017997">
    <property type="entry name" value="Vinculin"/>
</dbReference>
<feature type="region of interest" description="Disordered" evidence="5">
    <location>
        <begin position="396"/>
        <end position="522"/>
    </location>
</feature>
<evidence type="ECO:0000256" key="4">
    <source>
        <dbReference type="ARBA" id="ARBA00023203"/>
    </source>
</evidence>
<dbReference type="OrthoDB" id="29742at2759"/>
<dbReference type="Gene3D" id="1.20.120.230">
    <property type="entry name" value="Alpha-catenin/vinculin-like"/>
    <property type="match status" value="1"/>
</dbReference>
<comment type="caution">
    <text evidence="6">The sequence shown here is derived from an EMBL/GenBank/DDBJ whole genome shotgun (WGS) entry which is preliminary data.</text>
</comment>
<comment type="similarity">
    <text evidence="2">Belongs to the vinculin/alpha-catenin family.</text>
</comment>
<evidence type="ECO:0000256" key="1">
    <source>
        <dbReference type="ARBA" id="ARBA00004496"/>
    </source>
</evidence>
<dbReference type="EMBL" id="MCFL01000031">
    <property type="protein sequence ID" value="ORZ34136.1"/>
    <property type="molecule type" value="Genomic_DNA"/>
</dbReference>
<accession>A0A1Y2HHU0</accession>
<dbReference type="PANTHER" id="PTHR46180">
    <property type="entry name" value="VINCULIN"/>
    <property type="match status" value="1"/>
</dbReference>
<sequence>MTRPLHAAQQFSSTSTTASSVRSNVGNLASVISGLVKAIQHEAGNTDDPAYKCKLQNALTTARSLPATDVRKVQEFITDCGALVANHGGSPFPTVGSSAAPIPGDLLTLIRASVKQLEDPNNPEVDERVEFKSAVSVMPVTIHNPVSDSLANLAAEDVVIVEEEAPELLDEEEAKANPIKAVAQELIVQASRWSHQDNDLVATVTNVSQRLHDLAEAYKTHSPQSQLSLLSSTKEIVALCGNLQKLSSQLALACTDRRLRVELVAAANRLPTLSQQLKILASVRASAGPSDGDSERQLVTVAQNLMAVVKDILVKSEAASIRVNQAVVAGNVGLAMIKFRRNLFKGRARRAAEASASAVNGGNDSSTVAAKEAASTSKPKVSGGFKGLVAGAVARGGTGAESGNQQQAQAARPSQATEKAKPAAIPTVAATKPKGTFGSLVSAVKSSPPPSSPPPATPASGNAGIANSSSASSASASASPSKSPTGASATGPSLAKRTKSSETFNPASLLSAPPKPPSRPGA</sequence>
<dbReference type="InterPro" id="IPR036723">
    <property type="entry name" value="Alpha-catenin/vinculin-like_sf"/>
</dbReference>
<protein>
    <submittedName>
        <fullName evidence="6">Vinculin family-domain-containing protein</fullName>
    </submittedName>
</protein>
<evidence type="ECO:0000256" key="3">
    <source>
        <dbReference type="ARBA" id="ARBA00022490"/>
    </source>
</evidence>
<keyword evidence="4" id="KW-0009">Actin-binding</keyword>
<dbReference type="GO" id="GO:0007155">
    <property type="term" value="P:cell adhesion"/>
    <property type="evidence" value="ECO:0007669"/>
    <property type="project" value="InterPro"/>
</dbReference>
<proteinExistence type="inferred from homology"/>